<evidence type="ECO:0000256" key="3">
    <source>
        <dbReference type="ARBA" id="ARBA00013264"/>
    </source>
</evidence>
<dbReference type="Proteomes" id="UP000279271">
    <property type="component" value="Unassembled WGS sequence"/>
</dbReference>
<keyword evidence="6" id="KW-0808">Transferase</keyword>
<protein>
    <recommendedName>
        <fullName evidence="3">glutamate N-acetyltransferase</fullName>
        <ecNumber evidence="3">2.3.1.35</ecNumber>
    </recommendedName>
</protein>
<name>A0A3M7KRI8_AUXPR</name>
<gene>
    <name evidence="12" type="ORF">APUTEX25_005117</name>
</gene>
<evidence type="ECO:0000256" key="6">
    <source>
        <dbReference type="ARBA" id="ARBA00022679"/>
    </source>
</evidence>
<evidence type="ECO:0000256" key="7">
    <source>
        <dbReference type="ARBA" id="ARBA00022813"/>
    </source>
</evidence>
<evidence type="ECO:0000256" key="4">
    <source>
        <dbReference type="ARBA" id="ARBA00022571"/>
    </source>
</evidence>
<dbReference type="AlphaFoldDB" id="A0A3M7KRI8"/>
<comment type="caution">
    <text evidence="12">The sequence shown here is derived from an EMBL/GenBank/DDBJ whole genome shotgun (WGS) entry which is preliminary data.</text>
</comment>
<evidence type="ECO:0000256" key="2">
    <source>
        <dbReference type="ARBA" id="ARBA00011475"/>
    </source>
</evidence>
<dbReference type="CDD" id="cd02152">
    <property type="entry name" value="OAT"/>
    <property type="match status" value="1"/>
</dbReference>
<dbReference type="Gene3D" id="3.10.20.340">
    <property type="entry name" value="ArgJ beta chain, C-terminal domain"/>
    <property type="match status" value="1"/>
</dbReference>
<feature type="transmembrane region" description="Helical" evidence="11">
    <location>
        <begin position="559"/>
        <end position="577"/>
    </location>
</feature>
<keyword evidence="11" id="KW-1133">Transmembrane helix</keyword>
<sequence length="637" mass="65076">TMASAASTEQASAGLPGSFDIPAAPILIPEGPWKVIDGGVTAPAGFKAQGMYAGLRAKGDKADLALVVSDTPAVAAGAFTLNVMAAAPVTLCREVLAAHETVRGVVINAGQANAATGAAGDRDARAATAAAADALGGDEASDPFLVMSTGVIGRRVDADALSAALPVLAAGLGAGAGHALRAAVAITTTDLASKSAALEVELAPGRTVRLGGMCKGSGMIHPNMATMLGVVTCDAPVAAAVWRPALAAACAASFNQITVDGDTSTNDTVLGLANGAAGGAAIGDPNSPEARALGAALTVLLQGLAKSIAWDGEGATMLLECTARGARSDADARRVARSVVGSSLVKSAMFGHDPNWGRIAAAAGYSGVDYRQEDVRISLGDTELMRGGQPLDFDAAAASAYMKAAAAAHGTVTIEVSIGDGPGVGQAWGCDLSYDYVKINAVHDVSCEDGHAGIEDVASILDESEQDAVIQELAAQSARARRQTQLCVTPLGACLALLYLYFAGQALVDPWSIRHHAELRDVLRPLAIAAGDLGSSIAVAAGTWAVAAYCNQSEHHGRAILRPAVVLATLMAVFWSLGILKMLRLRGFVLDGAWRMFWLPAAPAVWTLITLSVINTVGAVERDLRALRAARYRFRHI</sequence>
<comment type="similarity">
    <text evidence="1">Belongs to the ArgJ family.</text>
</comment>
<evidence type="ECO:0000256" key="9">
    <source>
        <dbReference type="ARBA" id="ARBA00023315"/>
    </source>
</evidence>
<dbReference type="HAMAP" id="MF_01106">
    <property type="entry name" value="ArgJ"/>
    <property type="match status" value="1"/>
</dbReference>
<comment type="catalytic activity">
    <reaction evidence="10">
        <text>N(2)-acetyl-L-ornithine + L-glutamate = N-acetyl-L-glutamate + L-ornithine</text>
        <dbReference type="Rhea" id="RHEA:15349"/>
        <dbReference type="ChEBI" id="CHEBI:29985"/>
        <dbReference type="ChEBI" id="CHEBI:44337"/>
        <dbReference type="ChEBI" id="CHEBI:46911"/>
        <dbReference type="ChEBI" id="CHEBI:57805"/>
        <dbReference type="EC" id="2.3.1.35"/>
    </reaction>
</comment>
<feature type="transmembrane region" description="Helical" evidence="11">
    <location>
        <begin position="597"/>
        <end position="620"/>
    </location>
</feature>
<organism evidence="12 13">
    <name type="scientific">Auxenochlorella protothecoides</name>
    <name type="common">Green microalga</name>
    <name type="synonym">Chlorella protothecoides</name>
    <dbReference type="NCBI Taxonomy" id="3075"/>
    <lineage>
        <taxon>Eukaryota</taxon>
        <taxon>Viridiplantae</taxon>
        <taxon>Chlorophyta</taxon>
        <taxon>core chlorophytes</taxon>
        <taxon>Trebouxiophyceae</taxon>
        <taxon>Chlorellales</taxon>
        <taxon>Chlorellaceae</taxon>
        <taxon>Auxenochlorella</taxon>
    </lineage>
</organism>
<dbReference type="Pfam" id="PF01960">
    <property type="entry name" value="ArgJ"/>
    <property type="match status" value="1"/>
</dbReference>
<keyword evidence="11" id="KW-0812">Transmembrane</keyword>
<evidence type="ECO:0000256" key="11">
    <source>
        <dbReference type="SAM" id="Phobius"/>
    </source>
</evidence>
<dbReference type="SUPFAM" id="SSF56266">
    <property type="entry name" value="DmpA/ArgJ-like"/>
    <property type="match status" value="1"/>
</dbReference>
<evidence type="ECO:0000256" key="1">
    <source>
        <dbReference type="ARBA" id="ARBA00006774"/>
    </source>
</evidence>
<dbReference type="InterPro" id="IPR002813">
    <property type="entry name" value="Arg_biosynth_ArgJ"/>
</dbReference>
<dbReference type="FunFam" id="3.10.20.340:FF:000001">
    <property type="entry name" value="Arginine biosynthesis bifunctional protein ArgJ, chloroplastic"/>
    <property type="match status" value="1"/>
</dbReference>
<dbReference type="GO" id="GO:0004358">
    <property type="term" value="F:L-glutamate N-acetyltransferase activity, acting on acetyl-L-ornithine as donor"/>
    <property type="evidence" value="ECO:0007669"/>
    <property type="project" value="UniProtKB-EC"/>
</dbReference>
<keyword evidence="7" id="KW-0068">Autocatalytic cleavage</keyword>
<dbReference type="EMBL" id="QOKY01000199">
    <property type="protein sequence ID" value="RMZ53128.1"/>
    <property type="molecule type" value="Genomic_DNA"/>
</dbReference>
<proteinExistence type="inferred from homology"/>
<comment type="subunit">
    <text evidence="2">Heterotetramer of two alpha and two beta chains.</text>
</comment>
<keyword evidence="11" id="KW-0472">Membrane</keyword>
<evidence type="ECO:0000256" key="5">
    <source>
        <dbReference type="ARBA" id="ARBA00022605"/>
    </source>
</evidence>
<evidence type="ECO:0000256" key="8">
    <source>
        <dbReference type="ARBA" id="ARBA00023268"/>
    </source>
</evidence>
<feature type="transmembrane region" description="Helical" evidence="11">
    <location>
        <begin position="527"/>
        <end position="547"/>
    </location>
</feature>
<keyword evidence="9" id="KW-0012">Acyltransferase</keyword>
<dbReference type="GO" id="GO:0004042">
    <property type="term" value="F:L-glutamate N-acetyltransferase activity"/>
    <property type="evidence" value="ECO:0007669"/>
    <property type="project" value="TreeGrafter"/>
</dbReference>
<dbReference type="NCBIfam" id="TIGR00120">
    <property type="entry name" value="ArgJ"/>
    <property type="match status" value="1"/>
</dbReference>
<keyword evidence="5" id="KW-0028">Amino-acid biosynthesis</keyword>
<keyword evidence="8" id="KW-0511">Multifunctional enzyme</keyword>
<dbReference type="GO" id="GO:0006526">
    <property type="term" value="P:L-arginine biosynthetic process"/>
    <property type="evidence" value="ECO:0007669"/>
    <property type="project" value="UniProtKB-KW"/>
</dbReference>
<evidence type="ECO:0000313" key="13">
    <source>
        <dbReference type="Proteomes" id="UP000279271"/>
    </source>
</evidence>
<dbReference type="Gene3D" id="3.60.70.12">
    <property type="entry name" value="L-amino peptidase D-ALA esterase/amidase"/>
    <property type="match status" value="1"/>
</dbReference>
<dbReference type="InterPro" id="IPR016117">
    <property type="entry name" value="ArgJ-like_dom_sf"/>
</dbReference>
<feature type="transmembrane region" description="Helical" evidence="11">
    <location>
        <begin position="486"/>
        <end position="507"/>
    </location>
</feature>
<reference evidence="13" key="1">
    <citation type="journal article" date="2018" name="Algal Res.">
        <title>Characterization of plant carbon substrate utilization by Auxenochlorella protothecoides.</title>
        <authorList>
            <person name="Vogler B.W."/>
            <person name="Starkenburg S.R."/>
            <person name="Sudasinghe N."/>
            <person name="Schambach J.Y."/>
            <person name="Rollin J.A."/>
            <person name="Pattathil S."/>
            <person name="Barry A.N."/>
        </authorList>
    </citation>
    <scope>NUCLEOTIDE SEQUENCE [LARGE SCALE GENOMIC DNA]</scope>
    <source>
        <strain evidence="13">UTEX 25</strain>
    </source>
</reference>
<dbReference type="NCBIfam" id="NF003802">
    <property type="entry name" value="PRK05388.1"/>
    <property type="match status" value="1"/>
</dbReference>
<dbReference type="FunFam" id="3.60.70.12:FF:000001">
    <property type="entry name" value="Arginine biosynthesis bifunctional protein ArgJ, chloroplastic"/>
    <property type="match status" value="1"/>
</dbReference>
<dbReference type="PANTHER" id="PTHR23100:SF0">
    <property type="entry name" value="ARGININE BIOSYNTHESIS BIFUNCTIONAL PROTEIN ARGJ, MITOCHONDRIAL"/>
    <property type="match status" value="1"/>
</dbReference>
<keyword evidence="4" id="KW-0055">Arginine biosynthesis</keyword>
<feature type="non-terminal residue" evidence="12">
    <location>
        <position position="1"/>
    </location>
</feature>
<accession>A0A3M7KRI8</accession>
<evidence type="ECO:0000256" key="10">
    <source>
        <dbReference type="ARBA" id="ARBA00049439"/>
    </source>
</evidence>
<evidence type="ECO:0000313" key="12">
    <source>
        <dbReference type="EMBL" id="RMZ53128.1"/>
    </source>
</evidence>
<dbReference type="InterPro" id="IPR042195">
    <property type="entry name" value="ArgJ_beta_C"/>
</dbReference>
<dbReference type="EC" id="2.3.1.35" evidence="3"/>
<dbReference type="GO" id="GO:0006592">
    <property type="term" value="P:ornithine biosynthetic process"/>
    <property type="evidence" value="ECO:0007669"/>
    <property type="project" value="TreeGrafter"/>
</dbReference>
<dbReference type="PANTHER" id="PTHR23100">
    <property type="entry name" value="ARGININE BIOSYNTHESIS BIFUNCTIONAL PROTEIN ARGJ"/>
    <property type="match status" value="1"/>
</dbReference>